<dbReference type="PANTHER" id="PTHR33734">
    <property type="entry name" value="LYSM DOMAIN-CONTAINING GPI-ANCHORED PROTEIN 2"/>
    <property type="match status" value="1"/>
</dbReference>
<evidence type="ECO:0000313" key="2">
    <source>
        <dbReference type="EMBL" id="MFB5189388.1"/>
    </source>
</evidence>
<sequence>MIRQVRIGLTLLLAGVLAVVAFTSALGGLRWTSERASSRSSEASKDVTVTAPIDQQAIAAPSRETTAHLSNIERNQVIFADWVHPVSTHPQVEHRAPVPHMIHVQSGDTLWSLANEYTTTVSDLSAVNHLASDTLHIGQAIEIPTASQAHSLKAQNVSTGGPLTYTVMPGDTLWRISLAYGVSVATLEQTNQIASSDLHVGEKLTIASPLANYTPTKASLTLIQHAPPSLLAVYQAAGKKYDIPWTVLAAIHKEETDFDCTGQDVSSAGALGPMQFMPSTFAIYGVAAPGHTVPNIHNVDDAIYSTAHMLSAEGFDRDPYHAIYQYNHSVMYVHDILRMSAV</sequence>
<dbReference type="SUPFAM" id="SSF54106">
    <property type="entry name" value="LysM domain"/>
    <property type="match status" value="2"/>
</dbReference>
<dbReference type="Gene3D" id="1.10.530.10">
    <property type="match status" value="1"/>
</dbReference>
<reference evidence="2 3" key="1">
    <citation type="journal article" date="2024" name="Int. J. Mol. Sci.">
        <title>Exploration of Alicyclobacillus spp. Genome in Search of Antibiotic Resistance.</title>
        <authorList>
            <person name="Bucka-Kolendo J."/>
            <person name="Kiousi D.E."/>
            <person name="Dekowska A."/>
            <person name="Mikolajczuk-Szczyrba A."/>
            <person name="Karadedos D.M."/>
            <person name="Michael P."/>
            <person name="Galanis A."/>
            <person name="Sokolowska B."/>
        </authorList>
    </citation>
    <scope>NUCLEOTIDE SEQUENCE [LARGE SCALE GENOMIC DNA]</scope>
    <source>
        <strain evidence="2 3">KKP 3000</strain>
    </source>
</reference>
<evidence type="ECO:0000259" key="1">
    <source>
        <dbReference type="PROSITE" id="PS51782"/>
    </source>
</evidence>
<dbReference type="Gene3D" id="3.10.350.10">
    <property type="entry name" value="LysM domain"/>
    <property type="match status" value="2"/>
</dbReference>
<dbReference type="InterPro" id="IPR018392">
    <property type="entry name" value="LysM"/>
</dbReference>
<name>A0ABV5AAV5_9BACL</name>
<proteinExistence type="predicted"/>
<protein>
    <submittedName>
        <fullName evidence="2">LysM peptidoglycan-binding domain-containing protein</fullName>
    </submittedName>
</protein>
<feature type="domain" description="LysM" evidence="1">
    <location>
        <begin position="100"/>
        <end position="143"/>
    </location>
</feature>
<dbReference type="Pfam" id="PF01476">
    <property type="entry name" value="LysM"/>
    <property type="match status" value="2"/>
</dbReference>
<dbReference type="InterPro" id="IPR031304">
    <property type="entry name" value="SLT_2"/>
</dbReference>
<dbReference type="PANTHER" id="PTHR33734:SF22">
    <property type="entry name" value="MEMBRANE-BOUND LYTIC MUREIN TRANSGLYCOSYLASE D"/>
    <property type="match status" value="1"/>
</dbReference>
<accession>A0ABV5AAV5</accession>
<dbReference type="InterPro" id="IPR036779">
    <property type="entry name" value="LysM_dom_sf"/>
</dbReference>
<dbReference type="SUPFAM" id="SSF53955">
    <property type="entry name" value="Lysozyme-like"/>
    <property type="match status" value="1"/>
</dbReference>
<gene>
    <name evidence="2" type="ORF">KKP3000_002395</name>
</gene>
<dbReference type="CDD" id="cd13399">
    <property type="entry name" value="Slt35-like"/>
    <property type="match status" value="1"/>
</dbReference>
<organism evidence="2 3">
    <name type="scientific">Alicyclobacillus fastidiosus</name>
    <dbReference type="NCBI Taxonomy" id="392011"/>
    <lineage>
        <taxon>Bacteria</taxon>
        <taxon>Bacillati</taxon>
        <taxon>Bacillota</taxon>
        <taxon>Bacilli</taxon>
        <taxon>Bacillales</taxon>
        <taxon>Alicyclobacillaceae</taxon>
        <taxon>Alicyclobacillus</taxon>
    </lineage>
</organism>
<dbReference type="RefSeq" id="WP_275476723.1">
    <property type="nucleotide sequence ID" value="NZ_CP162940.1"/>
</dbReference>
<feature type="domain" description="LysM" evidence="1">
    <location>
        <begin position="163"/>
        <end position="206"/>
    </location>
</feature>
<dbReference type="CDD" id="cd00118">
    <property type="entry name" value="LysM"/>
    <property type="match status" value="2"/>
</dbReference>
<dbReference type="SMART" id="SM00257">
    <property type="entry name" value="LysM"/>
    <property type="match status" value="2"/>
</dbReference>
<comment type="caution">
    <text evidence="2">The sequence shown here is derived from an EMBL/GenBank/DDBJ whole genome shotgun (WGS) entry which is preliminary data.</text>
</comment>
<dbReference type="Proteomes" id="UP001579974">
    <property type="component" value="Unassembled WGS sequence"/>
</dbReference>
<dbReference type="InterPro" id="IPR023346">
    <property type="entry name" value="Lysozyme-like_dom_sf"/>
</dbReference>
<keyword evidence="3" id="KW-1185">Reference proteome</keyword>
<dbReference type="PROSITE" id="PS51782">
    <property type="entry name" value="LYSM"/>
    <property type="match status" value="2"/>
</dbReference>
<dbReference type="Pfam" id="PF13406">
    <property type="entry name" value="SLT_2"/>
    <property type="match status" value="1"/>
</dbReference>
<dbReference type="EMBL" id="JBDXSU010000002">
    <property type="protein sequence ID" value="MFB5189388.1"/>
    <property type="molecule type" value="Genomic_DNA"/>
</dbReference>
<evidence type="ECO:0000313" key="3">
    <source>
        <dbReference type="Proteomes" id="UP001579974"/>
    </source>
</evidence>